<evidence type="ECO:0000313" key="1">
    <source>
        <dbReference type="EMBL" id="KOF98059.1"/>
    </source>
</evidence>
<name>A0A0L8I9G0_OCTBM</name>
<accession>A0A0L8I9G0</accession>
<protein>
    <submittedName>
        <fullName evidence="1">Uncharacterized protein</fullName>
    </submittedName>
</protein>
<gene>
    <name evidence="1" type="ORF">OCBIM_22027485mg</name>
</gene>
<organism evidence="1">
    <name type="scientific">Octopus bimaculoides</name>
    <name type="common">California two-spotted octopus</name>
    <dbReference type="NCBI Taxonomy" id="37653"/>
    <lineage>
        <taxon>Eukaryota</taxon>
        <taxon>Metazoa</taxon>
        <taxon>Spiralia</taxon>
        <taxon>Lophotrochozoa</taxon>
        <taxon>Mollusca</taxon>
        <taxon>Cephalopoda</taxon>
        <taxon>Coleoidea</taxon>
        <taxon>Octopodiformes</taxon>
        <taxon>Octopoda</taxon>
        <taxon>Incirrata</taxon>
        <taxon>Octopodidae</taxon>
        <taxon>Octopus</taxon>
    </lineage>
</organism>
<sequence length="63" mass="7561">MMEALISGAVPAELSSWNDFSWNGITFKTHRFSVCRYKTKHDKIFFVVPQFCIFSSWFRHYYT</sequence>
<proteinExistence type="predicted"/>
<reference evidence="1" key="1">
    <citation type="submission" date="2015-07" db="EMBL/GenBank/DDBJ databases">
        <title>MeaNS - Measles Nucleotide Surveillance Program.</title>
        <authorList>
            <person name="Tran T."/>
            <person name="Druce J."/>
        </authorList>
    </citation>
    <scope>NUCLEOTIDE SEQUENCE</scope>
    <source>
        <strain evidence="1">UCB-OBI-ISO-001</strain>
        <tissue evidence="1">Gonad</tissue>
    </source>
</reference>
<dbReference type="EMBL" id="KQ416225">
    <property type="protein sequence ID" value="KOF98059.1"/>
    <property type="molecule type" value="Genomic_DNA"/>
</dbReference>
<dbReference type="AlphaFoldDB" id="A0A0L8I9G0"/>